<dbReference type="EMBL" id="JAVRBK010000006">
    <property type="protein sequence ID" value="KAK5642324.1"/>
    <property type="molecule type" value="Genomic_DNA"/>
</dbReference>
<feature type="site" description="Lowers pKa of active site Tyr" evidence="6">
    <location>
        <position position="79"/>
    </location>
</feature>
<keyword evidence="9" id="KW-1185">Reference proteome</keyword>
<evidence type="ECO:0000256" key="1">
    <source>
        <dbReference type="ARBA" id="ARBA00007905"/>
    </source>
</evidence>
<evidence type="ECO:0000259" key="7">
    <source>
        <dbReference type="Pfam" id="PF00248"/>
    </source>
</evidence>
<dbReference type="PRINTS" id="PR00069">
    <property type="entry name" value="ALDKETRDTASE"/>
</dbReference>
<feature type="active site" description="Proton donor" evidence="4">
    <location>
        <position position="50"/>
    </location>
</feature>
<protein>
    <recommendedName>
        <fullName evidence="7">NADP-dependent oxidoreductase domain-containing protein</fullName>
    </recommendedName>
</protein>
<evidence type="ECO:0000256" key="4">
    <source>
        <dbReference type="PIRSR" id="PIRSR000097-1"/>
    </source>
</evidence>
<name>A0AAN7V9Z5_9COLE</name>
<evidence type="ECO:0000256" key="6">
    <source>
        <dbReference type="PIRSR" id="PIRSR000097-3"/>
    </source>
</evidence>
<feature type="binding site" evidence="5">
    <location>
        <position position="112"/>
    </location>
    <ligand>
        <name>substrate</name>
    </ligand>
</feature>
<dbReference type="FunFam" id="3.20.20.100:FF:000006">
    <property type="entry name" value="Aldo-keto reductase family 1 member A1"/>
    <property type="match status" value="1"/>
</dbReference>
<comment type="caution">
    <text evidence="8">The sequence shown here is derived from an EMBL/GenBank/DDBJ whole genome shotgun (WGS) entry which is preliminary data.</text>
</comment>
<dbReference type="GO" id="GO:0016491">
    <property type="term" value="F:oxidoreductase activity"/>
    <property type="evidence" value="ECO:0007669"/>
    <property type="project" value="UniProtKB-KW"/>
</dbReference>
<gene>
    <name evidence="8" type="ORF">RI129_008491</name>
</gene>
<dbReference type="PANTHER" id="PTHR11732">
    <property type="entry name" value="ALDO/KETO REDUCTASE"/>
    <property type="match status" value="1"/>
</dbReference>
<organism evidence="8 9">
    <name type="scientific">Pyrocoelia pectoralis</name>
    <dbReference type="NCBI Taxonomy" id="417401"/>
    <lineage>
        <taxon>Eukaryota</taxon>
        <taxon>Metazoa</taxon>
        <taxon>Ecdysozoa</taxon>
        <taxon>Arthropoda</taxon>
        <taxon>Hexapoda</taxon>
        <taxon>Insecta</taxon>
        <taxon>Pterygota</taxon>
        <taxon>Neoptera</taxon>
        <taxon>Endopterygota</taxon>
        <taxon>Coleoptera</taxon>
        <taxon>Polyphaga</taxon>
        <taxon>Elateriformia</taxon>
        <taxon>Elateroidea</taxon>
        <taxon>Lampyridae</taxon>
        <taxon>Lampyrinae</taxon>
        <taxon>Pyrocoelia</taxon>
    </lineage>
</organism>
<keyword evidence="2" id="KW-0521">NADP</keyword>
<dbReference type="Gene3D" id="3.20.20.100">
    <property type="entry name" value="NADP-dependent oxidoreductase domain"/>
    <property type="match status" value="1"/>
</dbReference>
<dbReference type="AlphaFoldDB" id="A0AAN7V9Z5"/>
<evidence type="ECO:0000256" key="2">
    <source>
        <dbReference type="ARBA" id="ARBA00022857"/>
    </source>
</evidence>
<proteinExistence type="inferred from homology"/>
<dbReference type="SUPFAM" id="SSF51430">
    <property type="entry name" value="NAD(P)-linked oxidoreductase"/>
    <property type="match status" value="1"/>
</dbReference>
<feature type="domain" description="NADP-dependent oxidoreductase" evidence="7">
    <location>
        <begin position="32"/>
        <end position="290"/>
    </location>
</feature>
<dbReference type="PROSITE" id="PS00062">
    <property type="entry name" value="ALDOKETO_REDUCTASE_2"/>
    <property type="match status" value="1"/>
</dbReference>
<evidence type="ECO:0000256" key="3">
    <source>
        <dbReference type="ARBA" id="ARBA00023002"/>
    </source>
</evidence>
<dbReference type="InterPro" id="IPR023210">
    <property type="entry name" value="NADP_OxRdtase_dom"/>
</dbReference>
<accession>A0AAN7V9Z5</accession>
<dbReference type="PROSITE" id="PS00798">
    <property type="entry name" value="ALDOKETO_REDUCTASE_1"/>
    <property type="match status" value="1"/>
</dbReference>
<keyword evidence="3" id="KW-0560">Oxidoreductase</keyword>
<dbReference type="InterPro" id="IPR036812">
    <property type="entry name" value="NAD(P)_OxRdtase_dom_sf"/>
</dbReference>
<comment type="similarity">
    <text evidence="1">Belongs to the aldo/keto reductase family.</text>
</comment>
<evidence type="ECO:0000313" key="8">
    <source>
        <dbReference type="EMBL" id="KAK5642324.1"/>
    </source>
</evidence>
<dbReference type="Proteomes" id="UP001329430">
    <property type="component" value="Chromosome 6"/>
</dbReference>
<dbReference type="Pfam" id="PF00248">
    <property type="entry name" value="Aldo_ket_red"/>
    <property type="match status" value="1"/>
</dbReference>
<dbReference type="InterPro" id="IPR020471">
    <property type="entry name" value="AKR"/>
</dbReference>
<evidence type="ECO:0000256" key="5">
    <source>
        <dbReference type="PIRSR" id="PIRSR000097-2"/>
    </source>
</evidence>
<sequence length="314" mass="35967">MTIPKLTLNDGNQIPVVGLGTSRTLDDIITGAVKDAIDVGYRHIDCAYKYNNERNVGDGITAKIADGTVKRSDLFITSKLWSTFHRAEIVEKALRQSLTNLGLEYVDLYLIHWPMAFKELDPMTTSIPTEFEFSDYDYVFTWKAMEEIKKKGLAKSIGLSNFNKRQIERVLESAEIVPAVNQIECHPYFTQTKMIEFCHSKGIHVVGYCPLGSPGRFKPTEAFPNLLEDPRLKEIAKKYTKSPAQVALRWQIQKELVVIPKSVHKNRLRENIEIFDFEISQDDMNAITAFHSNYRIVVIPYAKAHPNYPFNDEY</sequence>
<dbReference type="InterPro" id="IPR018170">
    <property type="entry name" value="Aldo/ket_reductase_CS"/>
</dbReference>
<evidence type="ECO:0000313" key="9">
    <source>
        <dbReference type="Proteomes" id="UP001329430"/>
    </source>
</evidence>
<reference evidence="8 9" key="1">
    <citation type="journal article" date="2024" name="Insects">
        <title>An Improved Chromosome-Level Genome Assembly of the Firefly Pyrocoelia pectoralis.</title>
        <authorList>
            <person name="Fu X."/>
            <person name="Meyer-Rochow V.B."/>
            <person name="Ballantyne L."/>
            <person name="Zhu X."/>
        </authorList>
    </citation>
    <scope>NUCLEOTIDE SEQUENCE [LARGE SCALE GENOMIC DNA]</scope>
    <source>
        <strain evidence="8">XCY_ONT2</strain>
    </source>
</reference>
<dbReference type="PROSITE" id="PS00063">
    <property type="entry name" value="ALDOKETO_REDUCTASE_3"/>
    <property type="match status" value="1"/>
</dbReference>
<dbReference type="PIRSF" id="PIRSF000097">
    <property type="entry name" value="AKR"/>
    <property type="match status" value="1"/>
</dbReference>